<protein>
    <recommendedName>
        <fullName evidence="4">ABC transporter ATP-binding protein</fullName>
    </recommendedName>
</protein>
<dbReference type="EMBL" id="MQVR01000086">
    <property type="protein sequence ID" value="OKL53122.1"/>
    <property type="molecule type" value="Genomic_DNA"/>
</dbReference>
<dbReference type="RefSeq" id="WP_073717413.1">
    <property type="nucleotide sequence ID" value="NZ_MQVR01000086.1"/>
</dbReference>
<dbReference type="Gene3D" id="3.40.50.300">
    <property type="entry name" value="P-loop containing nucleotide triphosphate hydrolases"/>
    <property type="match status" value="1"/>
</dbReference>
<evidence type="ECO:0008006" key="4">
    <source>
        <dbReference type="Google" id="ProtNLM"/>
    </source>
</evidence>
<keyword evidence="3" id="KW-1185">Reference proteome</keyword>
<dbReference type="AlphaFoldDB" id="A0A1Q5Q0A2"/>
<comment type="caution">
    <text evidence="2">The sequence shown here is derived from an EMBL/GenBank/DDBJ whole genome shotgun (WGS) entry which is preliminary data.</text>
</comment>
<dbReference type="SUPFAM" id="SSF52540">
    <property type="entry name" value="P-loop containing nucleoside triphosphate hydrolases"/>
    <property type="match status" value="1"/>
</dbReference>
<organism evidence="2 3">
    <name type="scientific">Bowdeniella nasicola</name>
    <dbReference type="NCBI Taxonomy" id="208480"/>
    <lineage>
        <taxon>Bacteria</taxon>
        <taxon>Bacillati</taxon>
        <taxon>Actinomycetota</taxon>
        <taxon>Actinomycetes</taxon>
        <taxon>Actinomycetales</taxon>
        <taxon>Actinomycetaceae</taxon>
        <taxon>Bowdeniella</taxon>
    </lineage>
</organism>
<feature type="compositionally biased region" description="Low complexity" evidence="1">
    <location>
        <begin position="199"/>
        <end position="209"/>
    </location>
</feature>
<evidence type="ECO:0000313" key="3">
    <source>
        <dbReference type="Proteomes" id="UP000185628"/>
    </source>
</evidence>
<proteinExistence type="predicted"/>
<dbReference type="Proteomes" id="UP000185628">
    <property type="component" value="Unassembled WGS sequence"/>
</dbReference>
<evidence type="ECO:0000256" key="1">
    <source>
        <dbReference type="SAM" id="MobiDB-lite"/>
    </source>
</evidence>
<name>A0A1Q5Q0A2_9ACTO</name>
<dbReference type="InterPro" id="IPR027417">
    <property type="entry name" value="P-loop_NTPase"/>
</dbReference>
<accession>A0A1Q5Q0A2</accession>
<reference evidence="3" key="1">
    <citation type="submission" date="2016-12" db="EMBL/GenBank/DDBJ databases">
        <authorList>
            <person name="Meng X."/>
        </authorList>
    </citation>
    <scope>NUCLEOTIDE SEQUENCE [LARGE SCALE GENOMIC DNA]</scope>
    <source>
        <strain evidence="3">DSM 19116</strain>
    </source>
</reference>
<feature type="region of interest" description="Disordered" evidence="1">
    <location>
        <begin position="197"/>
        <end position="216"/>
    </location>
</feature>
<sequence length="216" mass="23852">MLNVEDISLEGRHAPLFTETSFSVDRGELLMLRAPVRDERTALSLVISGRMKPSSGTLTLDGDSTIQALRSRAALIDAPGVNEPEFHLRVRALVSETLALIPGPPWRLAHTAPWLREHGFYEDRHEWVDILPPARRLELLTALALTDPNIELLVVDSPHRHGGPDQDWVDVLQNLCDSDRKPAIVSIVRALPEGWTGLTASAPTPSSPKSSDEEEE</sequence>
<dbReference type="OrthoDB" id="3775353at2"/>
<gene>
    <name evidence="2" type="ORF">BSZ39_11195</name>
</gene>
<evidence type="ECO:0000313" key="2">
    <source>
        <dbReference type="EMBL" id="OKL53122.1"/>
    </source>
</evidence>